<protein>
    <submittedName>
        <fullName evidence="1">Uncharacterized protein</fullName>
    </submittedName>
</protein>
<sequence>MGPGCVFLGRARTARGACPASGVAGDMERAAAREWRGGGPYPRIERPFGPRLMTLRHIATARKEHGRSSATTALR</sequence>
<accession>A0A640SNI7</accession>
<evidence type="ECO:0000313" key="1">
    <source>
        <dbReference type="EMBL" id="GFE13053.1"/>
    </source>
</evidence>
<gene>
    <name evidence="1" type="ORF">Sgleb_11000</name>
</gene>
<name>A0A640SNI7_9ACTN</name>
<dbReference type="EMBL" id="BLIO01000001">
    <property type="protein sequence ID" value="GFE13053.1"/>
    <property type="molecule type" value="Genomic_DNA"/>
</dbReference>
<dbReference type="Proteomes" id="UP000430079">
    <property type="component" value="Unassembled WGS sequence"/>
</dbReference>
<proteinExistence type="predicted"/>
<organism evidence="1 2">
    <name type="scientific">Streptomyces glebosus</name>
    <dbReference type="NCBI Taxonomy" id="249580"/>
    <lineage>
        <taxon>Bacteria</taxon>
        <taxon>Bacillati</taxon>
        <taxon>Actinomycetota</taxon>
        <taxon>Actinomycetes</taxon>
        <taxon>Kitasatosporales</taxon>
        <taxon>Streptomycetaceae</taxon>
        <taxon>Streptomyces</taxon>
    </lineage>
</organism>
<dbReference type="AlphaFoldDB" id="A0A640SNI7"/>
<reference evidence="1 2" key="1">
    <citation type="submission" date="2019-12" db="EMBL/GenBank/DDBJ databases">
        <title>Whole genome shotgun sequence of Streptomyces hygroscopicus subsp. glebosus NBRC 13786.</title>
        <authorList>
            <person name="Ichikawa N."/>
            <person name="Kimura A."/>
            <person name="Kitahashi Y."/>
            <person name="Komaki H."/>
            <person name="Tamura T."/>
        </authorList>
    </citation>
    <scope>NUCLEOTIDE SEQUENCE [LARGE SCALE GENOMIC DNA]</scope>
    <source>
        <strain evidence="1 2">NBRC 13786</strain>
    </source>
</reference>
<keyword evidence="2" id="KW-1185">Reference proteome</keyword>
<evidence type="ECO:0000313" key="2">
    <source>
        <dbReference type="Proteomes" id="UP000430079"/>
    </source>
</evidence>
<comment type="caution">
    <text evidence="1">The sequence shown here is derived from an EMBL/GenBank/DDBJ whole genome shotgun (WGS) entry which is preliminary data.</text>
</comment>